<evidence type="ECO:0000313" key="2">
    <source>
        <dbReference type="EMBL" id="KZV45268.1"/>
    </source>
</evidence>
<feature type="region of interest" description="Disordered" evidence="1">
    <location>
        <begin position="333"/>
        <end position="352"/>
    </location>
</feature>
<dbReference type="AlphaFoldDB" id="A0A2Z7CEA6"/>
<reference evidence="2 3" key="1">
    <citation type="journal article" date="2015" name="Proc. Natl. Acad. Sci. U.S.A.">
        <title>The resurrection genome of Boea hygrometrica: A blueprint for survival of dehydration.</title>
        <authorList>
            <person name="Xiao L."/>
            <person name="Yang G."/>
            <person name="Zhang L."/>
            <person name="Yang X."/>
            <person name="Zhao S."/>
            <person name="Ji Z."/>
            <person name="Zhou Q."/>
            <person name="Hu M."/>
            <person name="Wang Y."/>
            <person name="Chen M."/>
            <person name="Xu Y."/>
            <person name="Jin H."/>
            <person name="Xiao X."/>
            <person name="Hu G."/>
            <person name="Bao F."/>
            <person name="Hu Y."/>
            <person name="Wan P."/>
            <person name="Li L."/>
            <person name="Deng X."/>
            <person name="Kuang T."/>
            <person name="Xiang C."/>
            <person name="Zhu J.K."/>
            <person name="Oliver M.J."/>
            <person name="He Y."/>
        </authorList>
    </citation>
    <scope>NUCLEOTIDE SEQUENCE [LARGE SCALE GENOMIC DNA]</scope>
    <source>
        <strain evidence="3">cv. XS01</strain>
    </source>
</reference>
<keyword evidence="3" id="KW-1185">Reference proteome</keyword>
<proteinExistence type="predicted"/>
<evidence type="ECO:0000256" key="1">
    <source>
        <dbReference type="SAM" id="MobiDB-lite"/>
    </source>
</evidence>
<feature type="region of interest" description="Disordered" evidence="1">
    <location>
        <begin position="243"/>
        <end position="270"/>
    </location>
</feature>
<dbReference type="Proteomes" id="UP000250235">
    <property type="component" value="Unassembled WGS sequence"/>
</dbReference>
<accession>A0A2Z7CEA6</accession>
<protein>
    <recommendedName>
        <fullName evidence="4">Dystroglycan-like</fullName>
    </recommendedName>
</protein>
<gene>
    <name evidence="2" type="ORF">F511_16851</name>
</gene>
<sequence>MTSPFITNALQVNFESVLAISDNEGMLNMFKALEASGLRGFLGCQSVLYETELEQFFATALVQGGDITGAVSGKFFAISQSRFAEVFELPTEGLVDFTEVPKELVNDAKSIFSKSGQPISTYGKKILMKYEFRLLNDILAKSITVKAGSFDAVTNERFLMMTAIHFGVKVNWSKILFGILKEMVDKTLKKAKGYAAQICVLLKSNPVITMGEVVPFPSLKILSMKTVNTYVVMNETIDARGKSDEPGMAKGAIVKRKSQSKKKSDSSKKAIGAEPVEVISEKVVSRKRPTVAVDEPVVTKKKQTSTSKASSFKTSTAMLTVVQDAVPLQIFEPTPAATAEKPPIPKRKSKKRRLVLSDDENIEERVAVETIENVQQHVTVEVTVKEPIVEHTAEEERHVSTHEGTITDDVDVIIGHVLAETSQLETIEGEQGEQHFDETAIGDIASGSSLVDQSDNLEQCNPTDEEQMSLDDLLMQISDDMMLPSVTAVEITKIMSDLPVKINEVQEHDWYYANLPKISATEKGKAPLEEADPVKGNPTREMVELICADVNFLVQMRDQVMHDVVEFFHSFSINKLSDLASLRSLAEKEKFMLLWAEADSLETAVRRRVPTMDSNGLSDIDLCLLEHCDVLSMQIDSDLVIYRTTLVRTFQVSTRSFLGKCFYLVTLAMSLFDLQDVCIAIGSIATLDLPMVVDLIGIYGLKGPYCTLTTTNWFLQALSVIPRGSWGDVARRFTMIRWAGLEL</sequence>
<dbReference type="OrthoDB" id="1838786at2759"/>
<evidence type="ECO:0000313" key="3">
    <source>
        <dbReference type="Proteomes" id="UP000250235"/>
    </source>
</evidence>
<evidence type="ECO:0008006" key="4">
    <source>
        <dbReference type="Google" id="ProtNLM"/>
    </source>
</evidence>
<organism evidence="2 3">
    <name type="scientific">Dorcoceras hygrometricum</name>
    <dbReference type="NCBI Taxonomy" id="472368"/>
    <lineage>
        <taxon>Eukaryota</taxon>
        <taxon>Viridiplantae</taxon>
        <taxon>Streptophyta</taxon>
        <taxon>Embryophyta</taxon>
        <taxon>Tracheophyta</taxon>
        <taxon>Spermatophyta</taxon>
        <taxon>Magnoliopsida</taxon>
        <taxon>eudicotyledons</taxon>
        <taxon>Gunneridae</taxon>
        <taxon>Pentapetalae</taxon>
        <taxon>asterids</taxon>
        <taxon>lamiids</taxon>
        <taxon>Lamiales</taxon>
        <taxon>Gesneriaceae</taxon>
        <taxon>Didymocarpoideae</taxon>
        <taxon>Trichosporeae</taxon>
        <taxon>Loxocarpinae</taxon>
        <taxon>Dorcoceras</taxon>
    </lineage>
</organism>
<dbReference type="EMBL" id="KQ996412">
    <property type="protein sequence ID" value="KZV45268.1"/>
    <property type="molecule type" value="Genomic_DNA"/>
</dbReference>
<name>A0A2Z7CEA6_9LAMI</name>